<evidence type="ECO:0000256" key="1">
    <source>
        <dbReference type="SAM" id="SignalP"/>
    </source>
</evidence>
<accession>A0A183CKN7</accession>
<proteinExistence type="predicted"/>
<feature type="chain" id="PRO_5008147728" evidence="1">
    <location>
        <begin position="24"/>
        <end position="357"/>
    </location>
</feature>
<keyword evidence="1" id="KW-0732">Signal</keyword>
<keyword evidence="2" id="KW-1185">Reference proteome</keyword>
<feature type="signal peptide" evidence="1">
    <location>
        <begin position="1"/>
        <end position="23"/>
    </location>
</feature>
<evidence type="ECO:0000313" key="2">
    <source>
        <dbReference type="Proteomes" id="UP000050741"/>
    </source>
</evidence>
<name>A0A183CKN7_GLOPA</name>
<dbReference type="WBParaSite" id="GPLIN_001344300">
    <property type="protein sequence ID" value="GPLIN_001344300"/>
    <property type="gene ID" value="GPLIN_001344300"/>
</dbReference>
<reference evidence="3" key="2">
    <citation type="submission" date="2016-06" db="UniProtKB">
        <authorList>
            <consortium name="WormBaseParasite"/>
        </authorList>
    </citation>
    <scope>IDENTIFICATION</scope>
</reference>
<sequence length="357" mass="40797">MLISSRLVAILATLFTFARRTAANHQQSVYLSSPDQTHFESAYNAMDQCAVKETRQDGRTILFALKFKLARKCVNAMLICYPGALDINATKFIYGMVPAIQFRVANQPGNDVAKTCAEKQQMECKNGKKVDKLWCSIAWHGLRVSQPSDMSTQFLLELSITNQTYTFILHTQEFSIVFGDRHSLVTHLRDENGERIKLLHGKEDDVIRNAYLERKAQKEVHLSNYVGLWMLGLDFLPMHVRETMHMHVYRDCECAMHAWFVRPNENLKESGRKVAGVMPYIPSECPNSAQNDKLVVKSAELVEEIKPVAKISGKMVRVMFRVNKKPKLVVFRLEDKNKNTILEMTISGQEIELVSKQ</sequence>
<dbReference type="AlphaFoldDB" id="A0A183CKN7"/>
<dbReference type="Proteomes" id="UP000050741">
    <property type="component" value="Unassembled WGS sequence"/>
</dbReference>
<evidence type="ECO:0000313" key="3">
    <source>
        <dbReference type="WBParaSite" id="GPLIN_001344300"/>
    </source>
</evidence>
<organism evidence="2 3">
    <name type="scientific">Globodera pallida</name>
    <name type="common">Potato cyst nematode worm</name>
    <name type="synonym">Heterodera pallida</name>
    <dbReference type="NCBI Taxonomy" id="36090"/>
    <lineage>
        <taxon>Eukaryota</taxon>
        <taxon>Metazoa</taxon>
        <taxon>Ecdysozoa</taxon>
        <taxon>Nematoda</taxon>
        <taxon>Chromadorea</taxon>
        <taxon>Rhabditida</taxon>
        <taxon>Tylenchina</taxon>
        <taxon>Tylenchomorpha</taxon>
        <taxon>Tylenchoidea</taxon>
        <taxon>Heteroderidae</taxon>
        <taxon>Heteroderinae</taxon>
        <taxon>Globodera</taxon>
    </lineage>
</organism>
<protein>
    <submittedName>
        <fullName evidence="3">Uncharacterized protein</fullName>
    </submittedName>
</protein>
<reference evidence="2" key="1">
    <citation type="submission" date="2014-05" db="EMBL/GenBank/DDBJ databases">
        <title>The genome and life-stage specific transcriptomes of Globodera pallida elucidate key aspects of plant parasitism by a cyst nematode.</title>
        <authorList>
            <person name="Cotton J.A."/>
            <person name="Lilley C.J."/>
            <person name="Jones L.M."/>
            <person name="Kikuchi T."/>
            <person name="Reid A.J."/>
            <person name="Thorpe P."/>
            <person name="Tsai I.J."/>
            <person name="Beasley H."/>
            <person name="Blok V."/>
            <person name="Cock P.J.A."/>
            <person name="Van den Akker S.E."/>
            <person name="Holroyd N."/>
            <person name="Hunt M."/>
            <person name="Mantelin S."/>
            <person name="Naghra H."/>
            <person name="Pain A."/>
            <person name="Palomares-Rius J.E."/>
            <person name="Zarowiecki M."/>
            <person name="Berriman M."/>
            <person name="Jones J.T."/>
            <person name="Urwin P.E."/>
        </authorList>
    </citation>
    <scope>NUCLEOTIDE SEQUENCE [LARGE SCALE GENOMIC DNA]</scope>
    <source>
        <strain evidence="2">Lindley</strain>
    </source>
</reference>